<gene>
    <name evidence="1" type="ORF">GCM10009710_16360</name>
</gene>
<accession>A0ABN2JSF3</accession>
<evidence type="ECO:0008006" key="3">
    <source>
        <dbReference type="Google" id="ProtNLM"/>
    </source>
</evidence>
<evidence type="ECO:0000313" key="2">
    <source>
        <dbReference type="Proteomes" id="UP001501057"/>
    </source>
</evidence>
<sequence>MPIGGYAPGMRWERLFRELEASLLDTAALERDALVEELVDEEWTGVRARDLLWGEVVLDVLGAGRVEGQVTQALTDLVVVESLRQEVVVARAAVIGWCGGQGRAPSPSPVLARLGWARFLRELRDEATEVQVVRVDGGRVEGRVEAVIADAVQLVSARAEEWVPLSAVATLQASAGQSAF</sequence>
<comment type="caution">
    <text evidence="1">The sequence shown here is derived from an EMBL/GenBank/DDBJ whole genome shotgun (WGS) entry which is preliminary data.</text>
</comment>
<protein>
    <recommendedName>
        <fullName evidence="3">DUF222 domain-containing protein</fullName>
    </recommendedName>
</protein>
<keyword evidence="2" id="KW-1185">Reference proteome</keyword>
<name>A0ABN2JSF3_9ACTN</name>
<dbReference type="EMBL" id="BAAAME010000004">
    <property type="protein sequence ID" value="GAA1736789.1"/>
    <property type="molecule type" value="Genomic_DNA"/>
</dbReference>
<dbReference type="Proteomes" id="UP001501057">
    <property type="component" value="Unassembled WGS sequence"/>
</dbReference>
<proteinExistence type="predicted"/>
<evidence type="ECO:0000313" key="1">
    <source>
        <dbReference type="EMBL" id="GAA1736789.1"/>
    </source>
</evidence>
<reference evidence="1 2" key="1">
    <citation type="journal article" date="2019" name="Int. J. Syst. Evol. Microbiol.">
        <title>The Global Catalogue of Microorganisms (GCM) 10K type strain sequencing project: providing services to taxonomists for standard genome sequencing and annotation.</title>
        <authorList>
            <consortium name="The Broad Institute Genomics Platform"/>
            <consortium name="The Broad Institute Genome Sequencing Center for Infectious Disease"/>
            <person name="Wu L."/>
            <person name="Ma J."/>
        </authorList>
    </citation>
    <scope>NUCLEOTIDE SEQUENCE [LARGE SCALE GENOMIC DNA]</scope>
    <source>
        <strain evidence="1 2">JCM 13518</strain>
    </source>
</reference>
<organism evidence="1 2">
    <name type="scientific">Aeromicrobium alkaliterrae</name>
    <dbReference type="NCBI Taxonomy" id="302168"/>
    <lineage>
        <taxon>Bacteria</taxon>
        <taxon>Bacillati</taxon>
        <taxon>Actinomycetota</taxon>
        <taxon>Actinomycetes</taxon>
        <taxon>Propionibacteriales</taxon>
        <taxon>Nocardioidaceae</taxon>
        <taxon>Aeromicrobium</taxon>
    </lineage>
</organism>